<dbReference type="EMBL" id="JBEDUW010000004">
    <property type="protein sequence ID" value="KAK9934209.1"/>
    <property type="molecule type" value="Genomic_DNA"/>
</dbReference>
<sequence length="67" mass="7322">MSTMEAMNARFASATSWADDSAPVNLCPGGKSSVTKTSQSFLIARLLAHKPFNKDSFKACFNKGRYM</sequence>
<reference evidence="1 2" key="1">
    <citation type="journal article" date="2023" name="G3 (Bethesda)">
        <title>A chromosome-length genome assembly and annotation of blackberry (Rubus argutus, cv. 'Hillquist').</title>
        <authorList>
            <person name="Bruna T."/>
            <person name="Aryal R."/>
            <person name="Dudchenko O."/>
            <person name="Sargent D.J."/>
            <person name="Mead D."/>
            <person name="Buti M."/>
            <person name="Cavallini A."/>
            <person name="Hytonen T."/>
            <person name="Andres J."/>
            <person name="Pham M."/>
            <person name="Weisz D."/>
            <person name="Mascagni F."/>
            <person name="Usai G."/>
            <person name="Natali L."/>
            <person name="Bassil N."/>
            <person name="Fernandez G.E."/>
            <person name="Lomsadze A."/>
            <person name="Armour M."/>
            <person name="Olukolu B."/>
            <person name="Poorten T."/>
            <person name="Britton C."/>
            <person name="Davik J."/>
            <person name="Ashrafi H."/>
            <person name="Aiden E.L."/>
            <person name="Borodovsky M."/>
            <person name="Worthington M."/>
        </authorList>
    </citation>
    <scope>NUCLEOTIDE SEQUENCE [LARGE SCALE GENOMIC DNA]</scope>
    <source>
        <strain evidence="1">PI 553951</strain>
    </source>
</reference>
<evidence type="ECO:0000313" key="1">
    <source>
        <dbReference type="EMBL" id="KAK9934209.1"/>
    </source>
</evidence>
<dbReference type="Proteomes" id="UP001457282">
    <property type="component" value="Unassembled WGS sequence"/>
</dbReference>
<proteinExistence type="predicted"/>
<gene>
    <name evidence="1" type="ORF">M0R45_021361</name>
</gene>
<organism evidence="1 2">
    <name type="scientific">Rubus argutus</name>
    <name type="common">Southern blackberry</name>
    <dbReference type="NCBI Taxonomy" id="59490"/>
    <lineage>
        <taxon>Eukaryota</taxon>
        <taxon>Viridiplantae</taxon>
        <taxon>Streptophyta</taxon>
        <taxon>Embryophyta</taxon>
        <taxon>Tracheophyta</taxon>
        <taxon>Spermatophyta</taxon>
        <taxon>Magnoliopsida</taxon>
        <taxon>eudicotyledons</taxon>
        <taxon>Gunneridae</taxon>
        <taxon>Pentapetalae</taxon>
        <taxon>rosids</taxon>
        <taxon>fabids</taxon>
        <taxon>Rosales</taxon>
        <taxon>Rosaceae</taxon>
        <taxon>Rosoideae</taxon>
        <taxon>Rosoideae incertae sedis</taxon>
        <taxon>Rubus</taxon>
    </lineage>
</organism>
<keyword evidence="2" id="KW-1185">Reference proteome</keyword>
<name>A0AAW1XCX3_RUBAR</name>
<accession>A0AAW1XCX3</accession>
<comment type="caution">
    <text evidence="1">The sequence shown here is derived from an EMBL/GenBank/DDBJ whole genome shotgun (WGS) entry which is preliminary data.</text>
</comment>
<evidence type="ECO:0000313" key="2">
    <source>
        <dbReference type="Proteomes" id="UP001457282"/>
    </source>
</evidence>
<dbReference type="AlphaFoldDB" id="A0AAW1XCX3"/>
<protein>
    <submittedName>
        <fullName evidence="1">Uncharacterized protein</fullName>
    </submittedName>
</protein>